<feature type="compositionally biased region" description="Polar residues" evidence="1">
    <location>
        <begin position="77"/>
        <end position="86"/>
    </location>
</feature>
<name>A0A3P7LQ24_STRVU</name>
<protein>
    <submittedName>
        <fullName evidence="2">Uncharacterized protein</fullName>
    </submittedName>
</protein>
<evidence type="ECO:0000313" key="2">
    <source>
        <dbReference type="EMBL" id="VDM84485.1"/>
    </source>
</evidence>
<dbReference type="EMBL" id="UYYB01130522">
    <property type="protein sequence ID" value="VDM84485.1"/>
    <property type="molecule type" value="Genomic_DNA"/>
</dbReference>
<feature type="compositionally biased region" description="Low complexity" evidence="1">
    <location>
        <begin position="9"/>
        <end position="21"/>
    </location>
</feature>
<accession>A0A3P7LQ24</accession>
<feature type="compositionally biased region" description="Low complexity" evidence="1">
    <location>
        <begin position="49"/>
        <end position="58"/>
    </location>
</feature>
<gene>
    <name evidence="2" type="ORF">SVUK_LOCUS19483</name>
</gene>
<dbReference type="Proteomes" id="UP000270094">
    <property type="component" value="Unassembled WGS sequence"/>
</dbReference>
<keyword evidence="3" id="KW-1185">Reference proteome</keyword>
<feature type="region of interest" description="Disordered" evidence="1">
    <location>
        <begin position="1"/>
        <end position="21"/>
    </location>
</feature>
<evidence type="ECO:0000313" key="3">
    <source>
        <dbReference type="Proteomes" id="UP000270094"/>
    </source>
</evidence>
<organism evidence="2 3">
    <name type="scientific">Strongylus vulgaris</name>
    <name type="common">Blood worm</name>
    <dbReference type="NCBI Taxonomy" id="40348"/>
    <lineage>
        <taxon>Eukaryota</taxon>
        <taxon>Metazoa</taxon>
        <taxon>Ecdysozoa</taxon>
        <taxon>Nematoda</taxon>
        <taxon>Chromadorea</taxon>
        <taxon>Rhabditida</taxon>
        <taxon>Rhabditina</taxon>
        <taxon>Rhabditomorpha</taxon>
        <taxon>Strongyloidea</taxon>
        <taxon>Strongylidae</taxon>
        <taxon>Strongylus</taxon>
    </lineage>
</organism>
<reference evidence="2 3" key="1">
    <citation type="submission" date="2018-11" db="EMBL/GenBank/DDBJ databases">
        <authorList>
            <consortium name="Pathogen Informatics"/>
        </authorList>
    </citation>
    <scope>NUCLEOTIDE SEQUENCE [LARGE SCALE GENOMIC DNA]</scope>
</reference>
<feature type="region of interest" description="Disordered" evidence="1">
    <location>
        <begin position="36"/>
        <end position="96"/>
    </location>
</feature>
<dbReference type="AlphaFoldDB" id="A0A3P7LQ24"/>
<sequence>MNFKGPALTTTTRPTTTEATFPTFKLSDTHETLVTVQPVQSQPENKTKSSAPPVVSASTPETHEDVFEIPVELETVPSISNESTQGEVMEKTTQTEETELMTTEEVMTEKQTIKPSTTAAQIFVFTTTKAVS</sequence>
<evidence type="ECO:0000256" key="1">
    <source>
        <dbReference type="SAM" id="MobiDB-lite"/>
    </source>
</evidence>
<proteinExistence type="predicted"/>